<name>F2U472_SALR5</name>
<comment type="similarity">
    <text evidence="2 3">Belongs to the pyridoxal phosphate-binding protein YggS/PROSC family.</text>
</comment>
<dbReference type="InterPro" id="IPR011078">
    <property type="entry name" value="PyrdxlP_homeostasis"/>
</dbReference>
<proteinExistence type="inferred from homology"/>
<feature type="domain" description="Alanine racemase N-terminal" evidence="5">
    <location>
        <begin position="65"/>
        <end position="291"/>
    </location>
</feature>
<sequence>MLRRCCCSLRFVWTNDRPDLAPLLRTLTRSNRSMSSQSGEAGPKPPVAEGNAEEVAEPRVDVASNLEAVRARVAAAAKKSGMPQPRLVAVSKTKPLQLVLDAYEAGQRVFGENYVQELVEKSNDPRVPEDIEWHFIGRLQSNKSNTLARVKNLKVVETVASEKLARTLNRAFAEHDAPLRVFMQVNTSGEENKGGVEPSDCAALAAFIANECDHLQLAGLMTIGMLNRSLKTDDTNEDFETLVSCRGRVAEAIGVDADALELSMGMSSDFEHAIEMGSTNVRVGSTIFGARHYPPKST</sequence>
<dbReference type="PROSITE" id="PS01211">
    <property type="entry name" value="UPF0001"/>
    <property type="match status" value="1"/>
</dbReference>
<evidence type="ECO:0000256" key="3">
    <source>
        <dbReference type="RuleBase" id="RU004514"/>
    </source>
</evidence>
<evidence type="ECO:0000256" key="1">
    <source>
        <dbReference type="ARBA" id="ARBA00022898"/>
    </source>
</evidence>
<evidence type="ECO:0000256" key="2">
    <source>
        <dbReference type="HAMAP-Rule" id="MF_03225"/>
    </source>
</evidence>
<dbReference type="InParanoid" id="F2U472"/>
<evidence type="ECO:0000313" key="7">
    <source>
        <dbReference type="Proteomes" id="UP000007799"/>
    </source>
</evidence>
<dbReference type="Pfam" id="PF01168">
    <property type="entry name" value="Ala_racemase_N"/>
    <property type="match status" value="1"/>
</dbReference>
<dbReference type="InterPro" id="IPR001608">
    <property type="entry name" value="Ala_racemase_N"/>
</dbReference>
<evidence type="ECO:0000259" key="5">
    <source>
        <dbReference type="Pfam" id="PF01168"/>
    </source>
</evidence>
<dbReference type="OMA" id="HIPFHLI"/>
<dbReference type="PANTHER" id="PTHR10146:SF14">
    <property type="entry name" value="PYRIDOXAL PHOSPHATE HOMEOSTASIS PROTEIN"/>
    <property type="match status" value="1"/>
</dbReference>
<dbReference type="RefSeq" id="XP_004995674.1">
    <property type="nucleotide sequence ID" value="XM_004995617.1"/>
</dbReference>
<keyword evidence="1 2" id="KW-0663">Pyridoxal phosphate</keyword>
<dbReference type="KEGG" id="sre:PTSG_03084"/>
<feature type="compositionally biased region" description="Polar residues" evidence="4">
    <location>
        <begin position="30"/>
        <end position="39"/>
    </location>
</feature>
<comment type="function">
    <text evidence="2">Pyridoxal 5'-phosphate (PLP)-binding protein, which may be involved in intracellular homeostatic regulation of pyridoxal 5'-phosphate (PLP), the active form of vitamin B6.</text>
</comment>
<reference evidence="6" key="1">
    <citation type="submission" date="2009-08" db="EMBL/GenBank/DDBJ databases">
        <title>Annotation of Salpingoeca rosetta.</title>
        <authorList>
            <consortium name="The Broad Institute Genome Sequencing Platform"/>
            <person name="Russ C."/>
            <person name="Cuomo C."/>
            <person name="Burger G."/>
            <person name="Gray M.W."/>
            <person name="Holland P.W.H."/>
            <person name="King N."/>
            <person name="Lang F.B.F."/>
            <person name="Roger A.J."/>
            <person name="Ruiz-Trillo I."/>
            <person name="Young S.K."/>
            <person name="Zeng Q."/>
            <person name="Gargeya S."/>
            <person name="Alvarado L."/>
            <person name="Berlin A."/>
            <person name="Chapman S.B."/>
            <person name="Chen Z."/>
            <person name="Freedman E."/>
            <person name="Gellesch M."/>
            <person name="Goldberg J."/>
            <person name="Griggs A."/>
            <person name="Gujja S."/>
            <person name="Heilman E."/>
            <person name="Heiman D."/>
            <person name="Howarth C."/>
            <person name="Mehta T."/>
            <person name="Neiman D."/>
            <person name="Pearson M."/>
            <person name="Roberts A."/>
            <person name="Saif S."/>
            <person name="Shea T."/>
            <person name="Shenoy N."/>
            <person name="Sisk P."/>
            <person name="Stolte C."/>
            <person name="Sykes S."/>
            <person name="White J."/>
            <person name="Yandava C."/>
            <person name="Haas B."/>
            <person name="Nusbaum C."/>
            <person name="Birren B."/>
        </authorList>
    </citation>
    <scope>NUCLEOTIDE SEQUENCE [LARGE SCALE GENOMIC DNA]</scope>
    <source>
        <strain evidence="6">ATCC 50818</strain>
    </source>
</reference>
<dbReference type="PANTHER" id="PTHR10146">
    <property type="entry name" value="PROLINE SYNTHETASE CO-TRANSCRIBED BACTERIAL HOMOLOG PROTEIN"/>
    <property type="match status" value="1"/>
</dbReference>
<dbReference type="eggNOG" id="KOG3157">
    <property type="taxonomic scope" value="Eukaryota"/>
</dbReference>
<dbReference type="STRING" id="946362.F2U472"/>
<dbReference type="FunCoup" id="F2U472">
    <property type="interactions" value="1222"/>
</dbReference>
<gene>
    <name evidence="6" type="ORF">PTSG_03084</name>
</gene>
<feature type="region of interest" description="Disordered" evidence="4">
    <location>
        <begin position="30"/>
        <end position="54"/>
    </location>
</feature>
<accession>F2U472</accession>
<dbReference type="FunFam" id="3.20.20.10:FF:000007">
    <property type="entry name" value="Pyridoxal phosphate homeostasis protein"/>
    <property type="match status" value="1"/>
</dbReference>
<dbReference type="NCBIfam" id="TIGR00044">
    <property type="entry name" value="YggS family pyridoxal phosphate-dependent enzyme"/>
    <property type="match status" value="1"/>
</dbReference>
<feature type="modified residue" description="N6-(pyridoxal phosphate)lysine" evidence="2">
    <location>
        <position position="92"/>
    </location>
</feature>
<organism evidence="7">
    <name type="scientific">Salpingoeca rosetta (strain ATCC 50818 / BSB-021)</name>
    <dbReference type="NCBI Taxonomy" id="946362"/>
    <lineage>
        <taxon>Eukaryota</taxon>
        <taxon>Choanoflagellata</taxon>
        <taxon>Craspedida</taxon>
        <taxon>Salpingoecidae</taxon>
        <taxon>Salpingoeca</taxon>
    </lineage>
</organism>
<dbReference type="EMBL" id="GL832961">
    <property type="protein sequence ID" value="EGD82438.1"/>
    <property type="molecule type" value="Genomic_DNA"/>
</dbReference>
<evidence type="ECO:0000256" key="4">
    <source>
        <dbReference type="SAM" id="MobiDB-lite"/>
    </source>
</evidence>
<evidence type="ECO:0000313" key="6">
    <source>
        <dbReference type="EMBL" id="EGD82438.1"/>
    </source>
</evidence>
<dbReference type="InterPro" id="IPR029066">
    <property type="entry name" value="PLP-binding_barrel"/>
</dbReference>
<dbReference type="HAMAP" id="MF_02087">
    <property type="entry name" value="PLP_homeostasis"/>
    <property type="match status" value="1"/>
</dbReference>
<dbReference type="CDD" id="cd06822">
    <property type="entry name" value="PLPDE_III_YBL036c_euk"/>
    <property type="match status" value="1"/>
</dbReference>
<dbReference type="GeneID" id="16076258"/>
<dbReference type="OrthoDB" id="10264196at2759"/>
<keyword evidence="7" id="KW-1185">Reference proteome</keyword>
<dbReference type="Proteomes" id="UP000007799">
    <property type="component" value="Unassembled WGS sequence"/>
</dbReference>
<dbReference type="AlphaFoldDB" id="F2U472"/>
<protein>
    <recommendedName>
        <fullName evidence="2">Pyridoxal phosphate homeostasis protein</fullName>
        <shortName evidence="2">PLP homeostasis protein</shortName>
    </recommendedName>
</protein>
<dbReference type="SUPFAM" id="SSF51419">
    <property type="entry name" value="PLP-binding barrel"/>
    <property type="match status" value="1"/>
</dbReference>
<dbReference type="GO" id="GO:0030170">
    <property type="term" value="F:pyridoxal phosphate binding"/>
    <property type="evidence" value="ECO:0007669"/>
    <property type="project" value="UniProtKB-UniRule"/>
</dbReference>
<dbReference type="Gene3D" id="3.20.20.10">
    <property type="entry name" value="Alanine racemase"/>
    <property type="match status" value="1"/>
</dbReference>